<dbReference type="InterPro" id="IPR036291">
    <property type="entry name" value="NAD(P)-bd_dom_sf"/>
</dbReference>
<dbReference type="InterPro" id="IPR008030">
    <property type="entry name" value="NmrA-like"/>
</dbReference>
<evidence type="ECO:0000259" key="3">
    <source>
        <dbReference type="Pfam" id="PF05368"/>
    </source>
</evidence>
<dbReference type="OrthoDB" id="2868448at2759"/>
<dbReference type="EMBL" id="VDMD01000001">
    <property type="protein sequence ID" value="TRM70068.1"/>
    <property type="molecule type" value="Genomic_DNA"/>
</dbReference>
<evidence type="ECO:0000256" key="1">
    <source>
        <dbReference type="ARBA" id="ARBA00006328"/>
    </source>
</evidence>
<name>A0A550CZ60_9AGAR</name>
<accession>A0A550CZ60</accession>
<dbReference type="AlphaFoldDB" id="A0A550CZ60"/>
<dbReference type="GO" id="GO:0005634">
    <property type="term" value="C:nucleus"/>
    <property type="evidence" value="ECO:0007669"/>
    <property type="project" value="TreeGrafter"/>
</dbReference>
<dbReference type="Gene3D" id="3.40.50.720">
    <property type="entry name" value="NAD(P)-binding Rossmann-like Domain"/>
    <property type="match status" value="1"/>
</dbReference>
<dbReference type="InterPro" id="IPR051164">
    <property type="entry name" value="NmrA-like_oxidored"/>
</dbReference>
<evidence type="ECO:0000256" key="2">
    <source>
        <dbReference type="ARBA" id="ARBA00022857"/>
    </source>
</evidence>
<sequence length="314" mass="34396">MSNNKLIVVLGATGKQANADEHEQGASVVATFLATPGWKVRAITRNPDKPSGRALAERGVEVVKADTNDVASLTAAFTGAHAIFAVTDFWAPFFDPASQAKLAPRQTLNACSRRRTFHAVLPVLAGLERFVFSTLPGGRKWSGGKYQWIYHFDGKQAAVDYLKESLPELAAKTSYVNLGLYLTNELEMPVLMPKKVAEDTGAFVKAAVELPPQSNLLAYSEMASWAEYVKTFEEVTGISVHYQSVTIEQIAALLPQNNIGREAGEVNLFTEELGWHGGDPSMLFLEDLAKLGHPVKTTSLKEWMASQDWSNLRN</sequence>
<protein>
    <recommendedName>
        <fullName evidence="3">NmrA-like domain-containing protein</fullName>
    </recommendedName>
</protein>
<comment type="similarity">
    <text evidence="1">Belongs to the NmrA-type oxidoreductase family.</text>
</comment>
<evidence type="ECO:0000313" key="4">
    <source>
        <dbReference type="EMBL" id="TRM70068.1"/>
    </source>
</evidence>
<keyword evidence="2" id="KW-0521">NADP</keyword>
<reference evidence="4 5" key="1">
    <citation type="journal article" date="2019" name="New Phytol.">
        <title>Comparative genomics reveals unique wood-decay strategies and fruiting body development in the Schizophyllaceae.</title>
        <authorList>
            <person name="Almasi E."/>
            <person name="Sahu N."/>
            <person name="Krizsan K."/>
            <person name="Balint B."/>
            <person name="Kovacs G.M."/>
            <person name="Kiss B."/>
            <person name="Cseklye J."/>
            <person name="Drula E."/>
            <person name="Henrissat B."/>
            <person name="Nagy I."/>
            <person name="Chovatia M."/>
            <person name="Adam C."/>
            <person name="LaButti K."/>
            <person name="Lipzen A."/>
            <person name="Riley R."/>
            <person name="Grigoriev I.V."/>
            <person name="Nagy L.G."/>
        </authorList>
    </citation>
    <scope>NUCLEOTIDE SEQUENCE [LARGE SCALE GENOMIC DNA]</scope>
    <source>
        <strain evidence="4 5">NL-1724</strain>
    </source>
</reference>
<feature type="domain" description="NmrA-like" evidence="3">
    <location>
        <begin position="4"/>
        <end position="272"/>
    </location>
</feature>
<evidence type="ECO:0000313" key="5">
    <source>
        <dbReference type="Proteomes" id="UP000320762"/>
    </source>
</evidence>
<organism evidence="4 5">
    <name type="scientific">Schizophyllum amplum</name>
    <dbReference type="NCBI Taxonomy" id="97359"/>
    <lineage>
        <taxon>Eukaryota</taxon>
        <taxon>Fungi</taxon>
        <taxon>Dikarya</taxon>
        <taxon>Basidiomycota</taxon>
        <taxon>Agaricomycotina</taxon>
        <taxon>Agaricomycetes</taxon>
        <taxon>Agaricomycetidae</taxon>
        <taxon>Agaricales</taxon>
        <taxon>Schizophyllaceae</taxon>
        <taxon>Schizophyllum</taxon>
    </lineage>
</organism>
<dbReference type="Proteomes" id="UP000320762">
    <property type="component" value="Unassembled WGS sequence"/>
</dbReference>
<gene>
    <name evidence="4" type="ORF">BD626DRAFT_533477</name>
</gene>
<comment type="caution">
    <text evidence="4">The sequence shown here is derived from an EMBL/GenBank/DDBJ whole genome shotgun (WGS) entry which is preliminary data.</text>
</comment>
<dbReference type="STRING" id="97359.A0A550CZ60"/>
<dbReference type="PANTHER" id="PTHR42748">
    <property type="entry name" value="NITROGEN METABOLITE REPRESSION PROTEIN NMRA FAMILY MEMBER"/>
    <property type="match status" value="1"/>
</dbReference>
<proteinExistence type="inferred from homology"/>
<keyword evidence="5" id="KW-1185">Reference proteome</keyword>
<dbReference type="PANTHER" id="PTHR42748:SF26">
    <property type="entry name" value="NMRA-LIKE DOMAIN-CONTAINING PROTEIN"/>
    <property type="match status" value="1"/>
</dbReference>
<dbReference type="Pfam" id="PF05368">
    <property type="entry name" value="NmrA"/>
    <property type="match status" value="1"/>
</dbReference>
<dbReference type="SUPFAM" id="SSF51735">
    <property type="entry name" value="NAD(P)-binding Rossmann-fold domains"/>
    <property type="match status" value="1"/>
</dbReference>